<protein>
    <submittedName>
        <fullName evidence="7">EGF-like membrane protein</fullName>
    </submittedName>
</protein>
<reference evidence="7 8" key="1">
    <citation type="journal article" date="2017" name="BMC Genomics">
        <title>Whole-genome assembly of Babesia ovata and comparative genomics between closely related pathogens.</title>
        <authorList>
            <person name="Yamagishi J."/>
            <person name="Asada M."/>
            <person name="Hakimi H."/>
            <person name="Tanaka T.Q."/>
            <person name="Sugimoto C."/>
            <person name="Kawazu S."/>
        </authorList>
    </citation>
    <scope>NUCLEOTIDE SEQUENCE [LARGE SCALE GENOMIC DNA]</scope>
    <source>
        <strain evidence="7 8">Miyake</strain>
    </source>
</reference>
<feature type="disulfide bond" evidence="4">
    <location>
        <begin position="62"/>
        <end position="71"/>
    </location>
</feature>
<keyword evidence="2" id="KW-0677">Repeat</keyword>
<evidence type="ECO:0000256" key="4">
    <source>
        <dbReference type="PROSITE-ProRule" id="PRU00076"/>
    </source>
</evidence>
<evidence type="ECO:0000256" key="2">
    <source>
        <dbReference type="ARBA" id="ARBA00022737"/>
    </source>
</evidence>
<evidence type="ECO:0000256" key="5">
    <source>
        <dbReference type="SAM" id="SignalP"/>
    </source>
</evidence>
<comment type="caution">
    <text evidence="7">The sequence shown here is derived from an EMBL/GenBank/DDBJ whole genome shotgun (WGS) entry which is preliminary data.</text>
</comment>
<proteinExistence type="predicted"/>
<dbReference type="InterPro" id="IPR000742">
    <property type="entry name" value="EGF"/>
</dbReference>
<feature type="domain" description="EGF-like" evidence="6">
    <location>
        <begin position="31"/>
        <end position="72"/>
    </location>
</feature>
<dbReference type="SMART" id="SM00181">
    <property type="entry name" value="EGF"/>
    <property type="match status" value="3"/>
</dbReference>
<evidence type="ECO:0000259" key="6">
    <source>
        <dbReference type="PROSITE" id="PS50026"/>
    </source>
</evidence>
<keyword evidence="1 4" id="KW-0245">EGF-like domain</keyword>
<dbReference type="PANTHER" id="PTHR24049:SF35">
    <property type="entry name" value="EGF-LIKE DOMAIN-CONTAINING PROTEIN"/>
    <property type="match status" value="1"/>
</dbReference>
<dbReference type="Gene3D" id="2.10.25.10">
    <property type="entry name" value="Laminin"/>
    <property type="match status" value="2"/>
</dbReference>
<keyword evidence="8" id="KW-1185">Reference proteome</keyword>
<dbReference type="AlphaFoldDB" id="A0A2H6KB29"/>
<dbReference type="Proteomes" id="UP000236319">
    <property type="component" value="Unassembled WGS sequence"/>
</dbReference>
<feature type="signal peptide" evidence="5">
    <location>
        <begin position="1"/>
        <end position="30"/>
    </location>
</feature>
<evidence type="ECO:0000256" key="1">
    <source>
        <dbReference type="ARBA" id="ARBA00022536"/>
    </source>
</evidence>
<dbReference type="PANTHER" id="PTHR24049">
    <property type="entry name" value="CRUMBS FAMILY MEMBER"/>
    <property type="match status" value="1"/>
</dbReference>
<feature type="disulfide bond" evidence="4">
    <location>
        <begin position="114"/>
        <end position="123"/>
    </location>
</feature>
<keyword evidence="3 4" id="KW-1015">Disulfide bond</keyword>
<dbReference type="OrthoDB" id="5953235at2759"/>
<dbReference type="EMBL" id="BDSA01000002">
    <property type="protein sequence ID" value="GBE60203.1"/>
    <property type="molecule type" value="Genomic_DNA"/>
</dbReference>
<dbReference type="InterPro" id="IPR051022">
    <property type="entry name" value="Notch_Cell-Fate_Det"/>
</dbReference>
<dbReference type="PROSITE" id="PS00022">
    <property type="entry name" value="EGF_1"/>
    <property type="match status" value="2"/>
</dbReference>
<dbReference type="PROSITE" id="PS51257">
    <property type="entry name" value="PROKAR_LIPOPROTEIN"/>
    <property type="match status" value="1"/>
</dbReference>
<comment type="caution">
    <text evidence="4">Lacks conserved residue(s) required for the propagation of feature annotation.</text>
</comment>
<evidence type="ECO:0000313" key="7">
    <source>
        <dbReference type="EMBL" id="GBE60203.1"/>
    </source>
</evidence>
<dbReference type="PROSITE" id="PS50026">
    <property type="entry name" value="EGF_3"/>
    <property type="match status" value="2"/>
</dbReference>
<dbReference type="VEuPathDB" id="PiroplasmaDB:BOVATA_016960"/>
<keyword evidence="5" id="KW-0732">Signal</keyword>
<accession>A0A2H6KB29</accession>
<feature type="domain" description="EGF-like" evidence="6">
    <location>
        <begin position="87"/>
        <end position="124"/>
    </location>
</feature>
<gene>
    <name evidence="7" type="ORF">BOVATA_016960</name>
</gene>
<organism evidence="7 8">
    <name type="scientific">Babesia ovata</name>
    <dbReference type="NCBI Taxonomy" id="189622"/>
    <lineage>
        <taxon>Eukaryota</taxon>
        <taxon>Sar</taxon>
        <taxon>Alveolata</taxon>
        <taxon>Apicomplexa</taxon>
        <taxon>Aconoidasida</taxon>
        <taxon>Piroplasmida</taxon>
        <taxon>Babesiidae</taxon>
        <taxon>Babesia</taxon>
    </lineage>
</organism>
<name>A0A2H6KB29_9APIC</name>
<dbReference type="GeneID" id="39873973"/>
<evidence type="ECO:0000313" key="8">
    <source>
        <dbReference type="Proteomes" id="UP000236319"/>
    </source>
</evidence>
<dbReference type="SUPFAM" id="SSF57196">
    <property type="entry name" value="EGF/Laminin"/>
    <property type="match status" value="2"/>
</dbReference>
<feature type="disulfide bond" evidence="4">
    <location>
        <begin position="91"/>
        <end position="101"/>
    </location>
</feature>
<dbReference type="RefSeq" id="XP_028866446.1">
    <property type="nucleotide sequence ID" value="XM_029010613.1"/>
</dbReference>
<sequence length="258" mass="28258">MQRRRGADLREMVKTAAFIAAVLLACGAKAIDTPCDGSHKCKNGATCIKVEQGHTEQNVCICKPQYTGWDCSVEIDYCKTHCRSYRKSVNCQQALCNQGNCISRTEYPFYSCDCGAFYTGANCEVEYNPCSQPSTNPCDHGVCTFVRGTNQVMCQCSPGWAPNPNQQVMKLSWNGADIFVAPPCSEPIRRGIAGAAPTLTPSKHVLRAKALTFRGKGDVAFCIPAFPWIAAVETGVRRLRFNRIQDGKQHAIVVYSGV</sequence>
<evidence type="ECO:0000256" key="3">
    <source>
        <dbReference type="ARBA" id="ARBA00023157"/>
    </source>
</evidence>
<feature type="chain" id="PRO_5014198486" evidence="5">
    <location>
        <begin position="31"/>
        <end position="258"/>
    </location>
</feature>